<dbReference type="Gene3D" id="2.60.120.430">
    <property type="entry name" value="Galactose-binding lectin"/>
    <property type="match status" value="1"/>
</dbReference>
<dbReference type="OMA" id="INETIFY"/>
<dbReference type="KEGG" id="eiv:EIN_344250"/>
<dbReference type="GeneID" id="14887514"/>
<feature type="chain" id="PRO_5001980233" evidence="1">
    <location>
        <begin position="17"/>
        <end position="207"/>
    </location>
</feature>
<protein>
    <submittedName>
        <fullName evidence="2">Uncharacterized protein</fullName>
    </submittedName>
</protein>
<dbReference type="RefSeq" id="XP_004255266.1">
    <property type="nucleotide sequence ID" value="XM_004255218.1"/>
</dbReference>
<keyword evidence="3" id="KW-1185">Reference proteome</keyword>
<organism evidence="2 3">
    <name type="scientific">Entamoeba invadens IP1</name>
    <dbReference type="NCBI Taxonomy" id="370355"/>
    <lineage>
        <taxon>Eukaryota</taxon>
        <taxon>Amoebozoa</taxon>
        <taxon>Evosea</taxon>
        <taxon>Archamoebae</taxon>
        <taxon>Mastigamoebida</taxon>
        <taxon>Entamoebidae</taxon>
        <taxon>Entamoeba</taxon>
    </lineage>
</organism>
<name>A0A0A1U6K7_ENTIV</name>
<accession>A0A0A1U6K7</accession>
<sequence length="207" mass="23574">MKLLVCLLVFAVGALSYEIEYIFKDNKLCNKWHIYSTNSECEFVEINETIFYNGRILDRISFVNEEEVNTTVYLSLQFYVYYQADDNNTRLFKVELNETSVDAKEVTVANFTATPNSVQAVVVPITKNTTQLVSLYVIEANGIKDETVYLKDLKFADTLEFIETLNVGSSVEGSDQVVFKPVELTCKSGSEHLVMLLVVMMLFAFIF</sequence>
<proteinExistence type="predicted"/>
<dbReference type="Proteomes" id="UP000014680">
    <property type="component" value="Unassembled WGS sequence"/>
</dbReference>
<dbReference type="EMBL" id="KB206755">
    <property type="protein sequence ID" value="ELP88495.1"/>
    <property type="molecule type" value="Genomic_DNA"/>
</dbReference>
<evidence type="ECO:0000313" key="2">
    <source>
        <dbReference type="EMBL" id="ELP88495.1"/>
    </source>
</evidence>
<evidence type="ECO:0000313" key="3">
    <source>
        <dbReference type="Proteomes" id="UP000014680"/>
    </source>
</evidence>
<dbReference type="VEuPathDB" id="AmoebaDB:EIN_344250"/>
<reference evidence="2 3" key="1">
    <citation type="submission" date="2012-10" db="EMBL/GenBank/DDBJ databases">
        <authorList>
            <person name="Zafar N."/>
            <person name="Inman J."/>
            <person name="Hall N."/>
            <person name="Lorenzi H."/>
            <person name="Caler E."/>
        </authorList>
    </citation>
    <scope>NUCLEOTIDE SEQUENCE [LARGE SCALE GENOMIC DNA]</scope>
    <source>
        <strain evidence="2 3">IP1</strain>
    </source>
</reference>
<gene>
    <name evidence="2" type="ORF">EIN_344250</name>
</gene>
<evidence type="ECO:0000256" key="1">
    <source>
        <dbReference type="SAM" id="SignalP"/>
    </source>
</evidence>
<dbReference type="AlphaFoldDB" id="A0A0A1U6K7"/>
<keyword evidence="1" id="KW-0732">Signal</keyword>
<feature type="signal peptide" evidence="1">
    <location>
        <begin position="1"/>
        <end position="16"/>
    </location>
</feature>